<sequence length="211" mass="23445">YPSGHLAVTVVREGSRLACVVQEDKRRNAEIRAVFSSSGRGACYYPSGAVWINVSSQGGQCLDRAGRRVRRWMWPSSVASPGPRVPLRPIFLSLNRHVGVRILGQDRVTVSFLAMGQQAKFNVGTKVQVSGGQLPPPARLLGEDELVLLALRVRILRLCDRLRQRLRFPSSERDRTEPAYLTSQSAKLLRLCATPDSSDKLRSWVRAIVNA</sequence>
<dbReference type="EMBL" id="VZRY01003370">
    <property type="protein sequence ID" value="NWW90684.1"/>
    <property type="molecule type" value="Genomic_DNA"/>
</dbReference>
<protein>
    <submittedName>
        <fullName evidence="2">ERIP6 protein</fullName>
    </submittedName>
</protein>
<dbReference type="OrthoDB" id="527209at2759"/>
<dbReference type="InterPro" id="IPR029281">
    <property type="entry name" value="FAM194_C"/>
</dbReference>
<dbReference type="PANTHER" id="PTHR23093">
    <property type="entry name" value="SIMILAR TO CHROMOSOME 3 OPEN READING FRAME 20"/>
    <property type="match status" value="1"/>
</dbReference>
<organism evidence="2 3">
    <name type="scientific">Rhynochetos jubatus</name>
    <name type="common">kagu</name>
    <dbReference type="NCBI Taxonomy" id="54386"/>
    <lineage>
        <taxon>Eukaryota</taxon>
        <taxon>Metazoa</taxon>
        <taxon>Chordata</taxon>
        <taxon>Craniata</taxon>
        <taxon>Vertebrata</taxon>
        <taxon>Euteleostomi</taxon>
        <taxon>Archelosauria</taxon>
        <taxon>Archosauria</taxon>
        <taxon>Dinosauria</taxon>
        <taxon>Saurischia</taxon>
        <taxon>Theropoda</taxon>
        <taxon>Coelurosauria</taxon>
        <taxon>Aves</taxon>
        <taxon>Neognathae</taxon>
        <taxon>Neoaves</taxon>
        <taxon>Phaethontimorphae</taxon>
        <taxon>Eurypygiformes</taxon>
        <taxon>Rhynochetidae</taxon>
        <taxon>Rhynochetos</taxon>
    </lineage>
</organism>
<comment type="caution">
    <text evidence="2">The sequence shown here is derived from an EMBL/GenBank/DDBJ whole genome shotgun (WGS) entry which is preliminary data.</text>
</comment>
<feature type="non-terminal residue" evidence="2">
    <location>
        <position position="211"/>
    </location>
</feature>
<accession>A0A7K6RYJ8</accession>
<dbReference type="AlphaFoldDB" id="A0A7K6RYJ8"/>
<proteinExistence type="predicted"/>
<feature type="domain" description="FAM194 C-terminal" evidence="1">
    <location>
        <begin position="1"/>
        <end position="173"/>
    </location>
</feature>
<dbReference type="Proteomes" id="UP000570016">
    <property type="component" value="Unassembled WGS sequence"/>
</dbReference>
<evidence type="ECO:0000259" key="1">
    <source>
        <dbReference type="Pfam" id="PF14977"/>
    </source>
</evidence>
<evidence type="ECO:0000313" key="2">
    <source>
        <dbReference type="EMBL" id="NWW90684.1"/>
    </source>
</evidence>
<dbReference type="Pfam" id="PF14977">
    <property type="entry name" value="FAM194"/>
    <property type="match status" value="1"/>
</dbReference>
<gene>
    <name evidence="2" type="primary">Erich6</name>
    <name evidence="2" type="ORF">RHYJUB_R03433</name>
</gene>
<feature type="non-terminal residue" evidence="2">
    <location>
        <position position="1"/>
    </location>
</feature>
<name>A0A7K6RYJ8_9AVES</name>
<reference evidence="2 3" key="1">
    <citation type="submission" date="2019-09" db="EMBL/GenBank/DDBJ databases">
        <title>Bird 10,000 Genomes (B10K) Project - Family phase.</title>
        <authorList>
            <person name="Zhang G."/>
        </authorList>
    </citation>
    <scope>NUCLEOTIDE SEQUENCE [LARGE SCALE GENOMIC DNA]</scope>
    <source>
        <strain evidence="2">B10K-DU-029-58</strain>
        <tissue evidence="2">Muscle</tissue>
    </source>
</reference>
<evidence type="ECO:0000313" key="3">
    <source>
        <dbReference type="Proteomes" id="UP000570016"/>
    </source>
</evidence>
<dbReference type="PANTHER" id="PTHR23093:SF18">
    <property type="entry name" value="GLUTAMATE RICH 6"/>
    <property type="match status" value="1"/>
</dbReference>
<keyword evidence="3" id="KW-1185">Reference proteome</keyword>